<dbReference type="InParanoid" id="A0A1E7FZK2"/>
<protein>
    <submittedName>
        <fullName evidence="2">Uncharacterized protein</fullName>
    </submittedName>
</protein>
<organism evidence="2 3">
    <name type="scientific">Fragilariopsis cylindrus CCMP1102</name>
    <dbReference type="NCBI Taxonomy" id="635003"/>
    <lineage>
        <taxon>Eukaryota</taxon>
        <taxon>Sar</taxon>
        <taxon>Stramenopiles</taxon>
        <taxon>Ochrophyta</taxon>
        <taxon>Bacillariophyta</taxon>
        <taxon>Bacillariophyceae</taxon>
        <taxon>Bacillariophycidae</taxon>
        <taxon>Bacillariales</taxon>
        <taxon>Bacillariaceae</taxon>
        <taxon>Fragilariopsis</taxon>
    </lineage>
</organism>
<feature type="region of interest" description="Disordered" evidence="1">
    <location>
        <begin position="306"/>
        <end position="340"/>
    </location>
</feature>
<reference evidence="2 3" key="1">
    <citation type="submission" date="2016-09" db="EMBL/GenBank/DDBJ databases">
        <title>Extensive genetic diversity and differential bi-allelic expression allows diatom success in the polar Southern Ocean.</title>
        <authorList>
            <consortium name="DOE Joint Genome Institute"/>
            <person name="Mock T."/>
            <person name="Otillar R.P."/>
            <person name="Strauss J."/>
            <person name="Dupont C."/>
            <person name="Frickenhaus S."/>
            <person name="Maumus F."/>
            <person name="Mcmullan M."/>
            <person name="Sanges R."/>
            <person name="Schmutz J."/>
            <person name="Toseland A."/>
            <person name="Valas R."/>
            <person name="Veluchamy A."/>
            <person name="Ward B.J."/>
            <person name="Allen A."/>
            <person name="Barry K."/>
            <person name="Falciatore A."/>
            <person name="Ferrante M."/>
            <person name="Fortunato A.E."/>
            <person name="Gloeckner G."/>
            <person name="Gruber A."/>
            <person name="Hipkin R."/>
            <person name="Janech M."/>
            <person name="Kroth P."/>
            <person name="Leese F."/>
            <person name="Lindquist E."/>
            <person name="Lyon B.R."/>
            <person name="Martin J."/>
            <person name="Mayer C."/>
            <person name="Parker M."/>
            <person name="Quesneville H."/>
            <person name="Raymond J."/>
            <person name="Uhlig C."/>
            <person name="Valentin K.U."/>
            <person name="Worden A.Z."/>
            <person name="Armbrust E.V."/>
            <person name="Bowler C."/>
            <person name="Green B."/>
            <person name="Moulton V."/>
            <person name="Van Oosterhout C."/>
            <person name="Grigoriev I."/>
        </authorList>
    </citation>
    <scope>NUCLEOTIDE SEQUENCE [LARGE SCALE GENOMIC DNA]</scope>
    <source>
        <strain evidence="2 3">CCMP1102</strain>
    </source>
</reference>
<sequence length="653" mass="74875">MEGTRTSNDNDNDNDKQNKDKYELPPKLKLLLQPTRRKLQKRPGNNLNYNNSNNNNKYSNNSAANDTTNDNNNNAASKVVSLSLVSVHQNRKPRGYWKNITNIEYELRTLWTEKAIQISDNAVDNDDNNDNDNDKLLINLLYPPPIPNEALLNYWNRHDIRNAIRSYGGRTLLAEDLQLLASLLISTTTSATSAVPSPIMPIMTTTTTSNGLVAMSRSSRSSSSSLISSNSKNSSSLSSTTTTTTTTIPGKWKDMIGMNHPLVIKVIQNDKNLNFIKAPSTTTTTKSTIVRTTTTSKKKNKLLIEQQQQEEEQQEQEQEQQEEEDQNNRSQSHTKRNRRDYGRWSKEKVIDVLYKYLNERKRKYNIPSIWMPRLSELEKNIFNISIISSNDNGRDDTDDDTETNFGYLKHAIANYYGTVDNYGQAGPTSNSIGGVDQLCCDAGLIPYYEWRYIEGQHDLLIALKEYIDDKNNNDNDNDNHTGYSTTWRNDGYKSLFRLVQDYGGVDFVSGRFGMMKESKKKKENKRSYMYWGTFDIEFGILLMEYIRLDQLQKVPKMSLKMNNNSSIYKSSRSNTICMPTKKELLSKSKLSPSSILLLLKKKQHVLSLEQDGHQQEQPETQSPSLMWGEYLHKKIIEYGGYENVARRLGLHWE</sequence>
<dbReference type="PANTHER" id="PTHR20916">
    <property type="entry name" value="CYSTEINE AND GLYCINE-RICH PROTEIN 2 BINDING PROTEIN"/>
    <property type="match status" value="1"/>
</dbReference>
<dbReference type="AlphaFoldDB" id="A0A1E7FZK2"/>
<evidence type="ECO:0000256" key="1">
    <source>
        <dbReference type="SAM" id="MobiDB-lite"/>
    </source>
</evidence>
<feature type="compositionally biased region" description="Low complexity" evidence="1">
    <location>
        <begin position="216"/>
        <end position="248"/>
    </location>
</feature>
<name>A0A1E7FZK2_9STRA</name>
<feature type="compositionally biased region" description="Low complexity" evidence="1">
    <location>
        <begin position="45"/>
        <end position="74"/>
    </location>
</feature>
<dbReference type="PANTHER" id="PTHR20916:SF18">
    <property type="entry name" value="IPT_TIG DOMAIN-CONTAINING PROTEIN"/>
    <property type="match status" value="1"/>
</dbReference>
<gene>
    <name evidence="2" type="ORF">FRACYDRAFT_233403</name>
</gene>
<dbReference type="KEGG" id="fcy:FRACYDRAFT_233403"/>
<evidence type="ECO:0000313" key="3">
    <source>
        <dbReference type="Proteomes" id="UP000095751"/>
    </source>
</evidence>
<feature type="region of interest" description="Disordered" evidence="1">
    <location>
        <begin position="1"/>
        <end position="74"/>
    </location>
</feature>
<dbReference type="Proteomes" id="UP000095751">
    <property type="component" value="Unassembled WGS sequence"/>
</dbReference>
<proteinExistence type="predicted"/>
<keyword evidence="3" id="KW-1185">Reference proteome</keyword>
<accession>A0A1E7FZK2</accession>
<feature type="region of interest" description="Disordered" evidence="1">
    <location>
        <begin position="214"/>
        <end position="254"/>
    </location>
</feature>
<evidence type="ECO:0000313" key="2">
    <source>
        <dbReference type="EMBL" id="OEU23233.1"/>
    </source>
</evidence>
<feature type="compositionally biased region" description="Acidic residues" evidence="1">
    <location>
        <begin position="308"/>
        <end position="325"/>
    </location>
</feature>
<feature type="compositionally biased region" description="Basic and acidic residues" evidence="1">
    <location>
        <begin position="13"/>
        <end position="26"/>
    </location>
</feature>
<dbReference type="OrthoDB" id="2779at2759"/>
<dbReference type="EMBL" id="KV784353">
    <property type="protein sequence ID" value="OEU23233.1"/>
    <property type="molecule type" value="Genomic_DNA"/>
</dbReference>